<organism evidence="1 2">
    <name type="scientific">Streptomyces purpureus</name>
    <dbReference type="NCBI Taxonomy" id="1951"/>
    <lineage>
        <taxon>Bacteria</taxon>
        <taxon>Bacillati</taxon>
        <taxon>Actinomycetota</taxon>
        <taxon>Actinomycetes</taxon>
        <taxon>Kitasatosporales</taxon>
        <taxon>Streptomycetaceae</taxon>
        <taxon>Streptomyces</taxon>
    </lineage>
</organism>
<name>A0A918H8Q7_9ACTN</name>
<sequence>MTTTERSEPSTTAGERDMLEGWLEYHRMTLAQKCSGLDEKSLRETSAPPSDLSLMGLVRHMAEVERGWFRRTMAGESREDAGWIYSTPADHDGDLHPGESDTWEEAFATWQEEISRGREIAARFDSLDDLALGRHPRRPMDFNLRWIYTHMIEEYARHNGHADLLRERIDGAKGD</sequence>
<dbReference type="EMBL" id="BMQQ01000015">
    <property type="protein sequence ID" value="GGT42132.1"/>
    <property type="molecule type" value="Genomic_DNA"/>
</dbReference>
<dbReference type="SUPFAM" id="SSF109854">
    <property type="entry name" value="DinB/YfiT-like putative metalloenzymes"/>
    <property type="match status" value="1"/>
</dbReference>
<comment type="caution">
    <text evidence="1">The sequence shown here is derived from an EMBL/GenBank/DDBJ whole genome shotgun (WGS) entry which is preliminary data.</text>
</comment>
<dbReference type="AlphaFoldDB" id="A0A918H8Q7"/>
<dbReference type="Pfam" id="PF04978">
    <property type="entry name" value="MST"/>
    <property type="match status" value="1"/>
</dbReference>
<evidence type="ECO:0000313" key="1">
    <source>
        <dbReference type="EMBL" id="GGT42132.1"/>
    </source>
</evidence>
<dbReference type="InterPro" id="IPR007061">
    <property type="entry name" value="MST-like"/>
</dbReference>
<evidence type="ECO:0008006" key="3">
    <source>
        <dbReference type="Google" id="ProtNLM"/>
    </source>
</evidence>
<evidence type="ECO:0000313" key="2">
    <source>
        <dbReference type="Proteomes" id="UP000619486"/>
    </source>
</evidence>
<dbReference type="RefSeq" id="WP_189202845.1">
    <property type="nucleotide sequence ID" value="NZ_BMQQ01000015.1"/>
</dbReference>
<gene>
    <name evidence="1" type="ORF">GCM10014713_39740</name>
</gene>
<dbReference type="Gene3D" id="1.20.120.450">
    <property type="entry name" value="dinb family like domain"/>
    <property type="match status" value="1"/>
</dbReference>
<dbReference type="Proteomes" id="UP000619486">
    <property type="component" value="Unassembled WGS sequence"/>
</dbReference>
<reference evidence="1" key="1">
    <citation type="journal article" date="2014" name="Int. J. Syst. Evol. Microbiol.">
        <title>Complete genome sequence of Corynebacterium casei LMG S-19264T (=DSM 44701T), isolated from a smear-ripened cheese.</title>
        <authorList>
            <consortium name="US DOE Joint Genome Institute (JGI-PGF)"/>
            <person name="Walter F."/>
            <person name="Albersmeier A."/>
            <person name="Kalinowski J."/>
            <person name="Ruckert C."/>
        </authorList>
    </citation>
    <scope>NUCLEOTIDE SEQUENCE</scope>
    <source>
        <strain evidence="1">JCM 3172</strain>
    </source>
</reference>
<dbReference type="InterPro" id="IPR034660">
    <property type="entry name" value="DinB/YfiT-like"/>
</dbReference>
<accession>A0A918H8Q7</accession>
<reference evidence="1" key="2">
    <citation type="submission" date="2020-09" db="EMBL/GenBank/DDBJ databases">
        <authorList>
            <person name="Sun Q."/>
            <person name="Ohkuma M."/>
        </authorList>
    </citation>
    <scope>NUCLEOTIDE SEQUENCE</scope>
    <source>
        <strain evidence="1">JCM 3172</strain>
    </source>
</reference>
<proteinExistence type="predicted"/>
<keyword evidence="2" id="KW-1185">Reference proteome</keyword>
<protein>
    <recommendedName>
        <fullName evidence="3">Mini-circle protein</fullName>
    </recommendedName>
</protein>